<gene>
    <name evidence="1" type="ORF">A2941_01915</name>
</gene>
<dbReference type="EMBL" id="MGKO01000001">
    <property type="protein sequence ID" value="OGN28282.1"/>
    <property type="molecule type" value="Genomic_DNA"/>
</dbReference>
<sequence length="95" mass="10438">MTRNLQVIIITVLVTLGSVGSFTEWNRSVARAEALTELNYVWPTLKTETAKTAAVVKANTIIEQNRSLFDLSSSGAAEGAMLIKQDSRGKWIRAK</sequence>
<accession>A0A1F8GS73</accession>
<reference evidence="1 2" key="1">
    <citation type="journal article" date="2016" name="Nat. Commun.">
        <title>Thousands of microbial genomes shed light on interconnected biogeochemical processes in an aquifer system.</title>
        <authorList>
            <person name="Anantharaman K."/>
            <person name="Brown C.T."/>
            <person name="Hug L.A."/>
            <person name="Sharon I."/>
            <person name="Castelle C.J."/>
            <person name="Probst A.J."/>
            <person name="Thomas B.C."/>
            <person name="Singh A."/>
            <person name="Wilkins M.J."/>
            <person name="Karaoz U."/>
            <person name="Brodie E.L."/>
            <person name="Williams K.H."/>
            <person name="Hubbard S.S."/>
            <person name="Banfield J.F."/>
        </authorList>
    </citation>
    <scope>NUCLEOTIDE SEQUENCE [LARGE SCALE GENOMIC DNA]</scope>
</reference>
<organism evidence="1 2">
    <name type="scientific">Candidatus Yanofskybacteria bacterium RIFCSPLOWO2_01_FULL_49_17</name>
    <dbReference type="NCBI Taxonomy" id="1802700"/>
    <lineage>
        <taxon>Bacteria</taxon>
        <taxon>Candidatus Yanofskyibacteriota</taxon>
    </lineage>
</organism>
<dbReference type="Proteomes" id="UP000178444">
    <property type="component" value="Unassembled WGS sequence"/>
</dbReference>
<evidence type="ECO:0000313" key="1">
    <source>
        <dbReference type="EMBL" id="OGN28282.1"/>
    </source>
</evidence>
<protein>
    <submittedName>
        <fullName evidence="1">Uncharacterized protein</fullName>
    </submittedName>
</protein>
<dbReference type="AlphaFoldDB" id="A0A1F8GS73"/>
<name>A0A1F8GS73_9BACT</name>
<evidence type="ECO:0000313" key="2">
    <source>
        <dbReference type="Proteomes" id="UP000178444"/>
    </source>
</evidence>
<comment type="caution">
    <text evidence="1">The sequence shown here is derived from an EMBL/GenBank/DDBJ whole genome shotgun (WGS) entry which is preliminary data.</text>
</comment>
<proteinExistence type="predicted"/>